<keyword evidence="3" id="KW-1185">Reference proteome</keyword>
<protein>
    <recommendedName>
        <fullName evidence="4">Transmembrane protein</fullName>
    </recommendedName>
</protein>
<feature type="transmembrane region" description="Helical" evidence="1">
    <location>
        <begin position="49"/>
        <end position="66"/>
    </location>
</feature>
<feature type="transmembrane region" description="Helical" evidence="1">
    <location>
        <begin position="102"/>
        <end position="132"/>
    </location>
</feature>
<sequence>MILSHLFLFLFPDILTLLKLRISLVVSAVFSFLKAFLPPNPNLEFLNSLFFWFFIPFPVPPCLLVFPPDRSPGATPGLLLFDLSNAFPSSNEKSISPSLSSLANPLCCLCFLHFLTDSISSFFCLFLSFVFWA</sequence>
<accession>A0A2P5CG26</accession>
<dbReference type="Proteomes" id="UP000237000">
    <property type="component" value="Unassembled WGS sequence"/>
</dbReference>
<feature type="transmembrane region" description="Helical" evidence="1">
    <location>
        <begin position="20"/>
        <end position="37"/>
    </location>
</feature>
<evidence type="ECO:0000313" key="3">
    <source>
        <dbReference type="Proteomes" id="UP000237000"/>
    </source>
</evidence>
<keyword evidence="1" id="KW-1133">Transmembrane helix</keyword>
<organism evidence="2 3">
    <name type="scientific">Trema orientale</name>
    <name type="common">Charcoal tree</name>
    <name type="synonym">Celtis orientalis</name>
    <dbReference type="NCBI Taxonomy" id="63057"/>
    <lineage>
        <taxon>Eukaryota</taxon>
        <taxon>Viridiplantae</taxon>
        <taxon>Streptophyta</taxon>
        <taxon>Embryophyta</taxon>
        <taxon>Tracheophyta</taxon>
        <taxon>Spermatophyta</taxon>
        <taxon>Magnoliopsida</taxon>
        <taxon>eudicotyledons</taxon>
        <taxon>Gunneridae</taxon>
        <taxon>Pentapetalae</taxon>
        <taxon>rosids</taxon>
        <taxon>fabids</taxon>
        <taxon>Rosales</taxon>
        <taxon>Cannabaceae</taxon>
        <taxon>Trema</taxon>
    </lineage>
</organism>
<gene>
    <name evidence="2" type="ORF">TorRG33x02_286110</name>
</gene>
<evidence type="ECO:0000313" key="2">
    <source>
        <dbReference type="EMBL" id="PON59964.1"/>
    </source>
</evidence>
<dbReference type="InParanoid" id="A0A2P5CG26"/>
<keyword evidence="1" id="KW-0472">Membrane</keyword>
<evidence type="ECO:0008006" key="4">
    <source>
        <dbReference type="Google" id="ProtNLM"/>
    </source>
</evidence>
<keyword evidence="1" id="KW-0812">Transmembrane</keyword>
<proteinExistence type="predicted"/>
<name>A0A2P5CG26_TREOI</name>
<reference evidence="3" key="1">
    <citation type="submission" date="2016-06" db="EMBL/GenBank/DDBJ databases">
        <title>Parallel loss of symbiosis genes in relatives of nitrogen-fixing non-legume Parasponia.</title>
        <authorList>
            <person name="Van Velzen R."/>
            <person name="Holmer R."/>
            <person name="Bu F."/>
            <person name="Rutten L."/>
            <person name="Van Zeijl A."/>
            <person name="Liu W."/>
            <person name="Santuari L."/>
            <person name="Cao Q."/>
            <person name="Sharma T."/>
            <person name="Shen D."/>
            <person name="Roswanjaya Y."/>
            <person name="Wardhani T."/>
            <person name="Kalhor M.S."/>
            <person name="Jansen J."/>
            <person name="Van den Hoogen J."/>
            <person name="Gungor B."/>
            <person name="Hartog M."/>
            <person name="Hontelez J."/>
            <person name="Verver J."/>
            <person name="Yang W.-C."/>
            <person name="Schijlen E."/>
            <person name="Repin R."/>
            <person name="Schilthuizen M."/>
            <person name="Schranz E."/>
            <person name="Heidstra R."/>
            <person name="Miyata K."/>
            <person name="Fedorova E."/>
            <person name="Kohlen W."/>
            <person name="Bisseling T."/>
            <person name="Smit S."/>
            <person name="Geurts R."/>
        </authorList>
    </citation>
    <scope>NUCLEOTIDE SEQUENCE [LARGE SCALE GENOMIC DNA]</scope>
    <source>
        <strain evidence="3">cv. RG33-2</strain>
    </source>
</reference>
<dbReference type="EMBL" id="JXTC01000369">
    <property type="protein sequence ID" value="PON59964.1"/>
    <property type="molecule type" value="Genomic_DNA"/>
</dbReference>
<dbReference type="OrthoDB" id="10513887at2759"/>
<dbReference type="AlphaFoldDB" id="A0A2P5CG26"/>
<evidence type="ECO:0000256" key="1">
    <source>
        <dbReference type="SAM" id="Phobius"/>
    </source>
</evidence>
<comment type="caution">
    <text evidence="2">The sequence shown here is derived from an EMBL/GenBank/DDBJ whole genome shotgun (WGS) entry which is preliminary data.</text>
</comment>